<dbReference type="GO" id="GO:0005524">
    <property type="term" value="F:ATP binding"/>
    <property type="evidence" value="ECO:0007669"/>
    <property type="project" value="UniProtKB-UniRule"/>
</dbReference>
<evidence type="ECO:0000256" key="1">
    <source>
        <dbReference type="PROSITE-ProRule" id="PRU10141"/>
    </source>
</evidence>
<dbReference type="Proteomes" id="UP001295740">
    <property type="component" value="Unassembled WGS sequence"/>
</dbReference>
<keyword evidence="1" id="KW-0067">ATP-binding</keyword>
<sequence>MEHLPCVPGPKLQPFRQNGKRPDINFLGHIGRGIHAHVWLVETGGALFALKTFTFSQIYAGPERWEVEMTEEEELAYLHPFGCEARAYGKIAELGLDDVAARCHGYSMLDQKHQDRLGEADQERTFEGHRVEYIDTSTVKPSKGVYDDNRKMIETAISRKTAPKLIRNLKKLHRGGILVRDINTGNILHGYP</sequence>
<feature type="binding site" evidence="1">
    <location>
        <position position="51"/>
    </location>
    <ligand>
        <name>ATP</name>
        <dbReference type="ChEBI" id="CHEBI:30616"/>
    </ligand>
</feature>
<dbReference type="InterPro" id="IPR025213">
    <property type="entry name" value="Sim4_Fta2"/>
</dbReference>
<evidence type="ECO:0000313" key="3">
    <source>
        <dbReference type="Proteomes" id="UP001295740"/>
    </source>
</evidence>
<comment type="caution">
    <text evidence="2">The sequence shown here is derived from an EMBL/GenBank/DDBJ whole genome shotgun (WGS) entry which is preliminary data.</text>
</comment>
<keyword evidence="3" id="KW-1185">Reference proteome</keyword>
<evidence type="ECO:0000313" key="2">
    <source>
        <dbReference type="EMBL" id="CAJ2506565.1"/>
    </source>
</evidence>
<gene>
    <name evidence="2" type="ORF">KHLLAP_LOCUS7033</name>
</gene>
<proteinExistence type="predicted"/>
<dbReference type="InterPro" id="IPR017441">
    <property type="entry name" value="Protein_kinase_ATP_BS"/>
</dbReference>
<dbReference type="AlphaFoldDB" id="A0AAI8VLK2"/>
<dbReference type="SUPFAM" id="SSF56112">
    <property type="entry name" value="Protein kinase-like (PK-like)"/>
    <property type="match status" value="1"/>
</dbReference>
<dbReference type="InterPro" id="IPR011009">
    <property type="entry name" value="Kinase-like_dom_sf"/>
</dbReference>
<keyword evidence="1" id="KW-0547">Nucleotide-binding</keyword>
<dbReference type="Pfam" id="PF13095">
    <property type="entry name" value="FTA2"/>
    <property type="match status" value="1"/>
</dbReference>
<dbReference type="PROSITE" id="PS00107">
    <property type="entry name" value="PROTEIN_KINASE_ATP"/>
    <property type="match status" value="1"/>
</dbReference>
<protein>
    <submittedName>
        <fullName evidence="2">Uu.00g006950.m01.CDS01</fullName>
    </submittedName>
</protein>
<accession>A0AAI8VLK2</accession>
<dbReference type="EMBL" id="CAUWAG010000008">
    <property type="protein sequence ID" value="CAJ2506565.1"/>
    <property type="molecule type" value="Genomic_DNA"/>
</dbReference>
<organism evidence="2 3">
    <name type="scientific">Anthostomella pinea</name>
    <dbReference type="NCBI Taxonomy" id="933095"/>
    <lineage>
        <taxon>Eukaryota</taxon>
        <taxon>Fungi</taxon>
        <taxon>Dikarya</taxon>
        <taxon>Ascomycota</taxon>
        <taxon>Pezizomycotina</taxon>
        <taxon>Sordariomycetes</taxon>
        <taxon>Xylariomycetidae</taxon>
        <taxon>Xylariales</taxon>
        <taxon>Xylariaceae</taxon>
        <taxon>Anthostomella</taxon>
    </lineage>
</organism>
<reference evidence="2" key="1">
    <citation type="submission" date="2023-10" db="EMBL/GenBank/DDBJ databases">
        <authorList>
            <person name="Hackl T."/>
        </authorList>
    </citation>
    <scope>NUCLEOTIDE SEQUENCE</scope>
</reference>
<name>A0AAI8VLK2_9PEZI</name>